<dbReference type="InterPro" id="IPR000014">
    <property type="entry name" value="PAS"/>
</dbReference>
<evidence type="ECO:0000256" key="4">
    <source>
        <dbReference type="SAM" id="MobiDB-lite"/>
    </source>
</evidence>
<dbReference type="PANTHER" id="PTHR47429:SF2">
    <property type="entry name" value="PROTEIN TWIN LOV 1"/>
    <property type="match status" value="1"/>
</dbReference>
<dbReference type="Gene3D" id="1.10.167.10">
    <property type="entry name" value="Regulator of G-protein Signalling 4, domain 2"/>
    <property type="match status" value="1"/>
</dbReference>
<feature type="compositionally biased region" description="Basic and acidic residues" evidence="4">
    <location>
        <begin position="74"/>
        <end position="83"/>
    </location>
</feature>
<dbReference type="GO" id="GO:0005634">
    <property type="term" value="C:nucleus"/>
    <property type="evidence" value="ECO:0007669"/>
    <property type="project" value="TreeGrafter"/>
</dbReference>
<organism evidence="6 7">
    <name type="scientific">Cephalotrichum gorgonifer</name>
    <dbReference type="NCBI Taxonomy" id="2041049"/>
    <lineage>
        <taxon>Eukaryota</taxon>
        <taxon>Fungi</taxon>
        <taxon>Dikarya</taxon>
        <taxon>Ascomycota</taxon>
        <taxon>Pezizomycotina</taxon>
        <taxon>Sordariomycetes</taxon>
        <taxon>Hypocreomycetidae</taxon>
        <taxon>Microascales</taxon>
        <taxon>Microascaceae</taxon>
        <taxon>Cephalotrichum</taxon>
    </lineage>
</organism>
<dbReference type="Proteomes" id="UP001187682">
    <property type="component" value="Unassembled WGS sequence"/>
</dbReference>
<comment type="caution">
    <text evidence="6">The sequence shown here is derived from an EMBL/GenBank/DDBJ whole genome shotgun (WGS) entry which is preliminary data.</text>
</comment>
<evidence type="ECO:0000256" key="3">
    <source>
        <dbReference type="ARBA" id="ARBA00022991"/>
    </source>
</evidence>
<feature type="region of interest" description="Disordered" evidence="4">
    <location>
        <begin position="461"/>
        <end position="498"/>
    </location>
</feature>
<sequence>MLGISTPASPPYHYDDFGRRRSSTALASETATGAHALRSKPPILSPPPTPKVPRSRPKGLSQRLRSNSGLSLHMNEDALRKYTDYNPDGSSRSPLFKPVNWQPQGPNPSPAGTRTSLLSEDKPEWTLPVPDLLGPEAFQMALQDPVVAHELLKFSREMGSGNDVEYLLKTQEYAASVEQLSAVLSNITTHYTSPITATFPVQLPSQVSRSLSADLKHVIGGILPGLENLFLESASCVEQRVFRDVYPAFVKHQLASATTTSLGWNVRLPDVEYPGLGSAFCMTDVNLGENNIKYASDEFISITGCTRDKIVQANDLSLQEYMTDPETSRRIRRAISRKEECVELVVNRRGDGELYWNLAYLCPLPDSSGTPRYYLHSYINLSDRIRTPSDAMQVLGGGSTRWDAPSDGSPELAPYRRRASTPFDQSDEGRGQARSRERDIARSRSSRRMFKPFRKAADLSGLAHTRSESALSGSSTLTENTLPPLSEHDTLSHTPPEVKTAHSRFLLLRHEEGIKPKLVVSHATPSALELLNPALTTEAVLDRDVFKVLAEQAHCPSITKSFKGMVRDGLSEGRRVTAELSFAAPRSRKGSVISLGGSRAEVGRRGMVQVNSFWTPLRGEGRVEWVVLVLVPCAGV</sequence>
<feature type="domain" description="PAS" evidence="5">
    <location>
        <begin position="289"/>
        <end position="375"/>
    </location>
</feature>
<dbReference type="SUPFAM" id="SSF55785">
    <property type="entry name" value="PYP-like sensor domain (PAS domain)"/>
    <property type="match status" value="1"/>
</dbReference>
<keyword evidence="1" id="KW-0285">Flavoprotein</keyword>
<dbReference type="EMBL" id="ONZQ02000002">
    <property type="protein sequence ID" value="SPN98477.1"/>
    <property type="molecule type" value="Genomic_DNA"/>
</dbReference>
<keyword evidence="7" id="KW-1185">Reference proteome</keyword>
<name>A0AAE8SRX0_9PEZI</name>
<feature type="region of interest" description="Disordered" evidence="4">
    <location>
        <begin position="390"/>
        <end position="445"/>
    </location>
</feature>
<accession>A0AAE8SRX0</accession>
<reference evidence="6" key="1">
    <citation type="submission" date="2018-03" db="EMBL/GenBank/DDBJ databases">
        <authorList>
            <person name="Guldener U."/>
        </authorList>
    </citation>
    <scope>NUCLEOTIDE SEQUENCE</scope>
</reference>
<keyword evidence="2" id="KW-0288">FMN</keyword>
<dbReference type="PANTHER" id="PTHR47429">
    <property type="entry name" value="PROTEIN TWIN LOV 1"/>
    <property type="match status" value="1"/>
</dbReference>
<dbReference type="Pfam" id="PF13426">
    <property type="entry name" value="PAS_9"/>
    <property type="match status" value="1"/>
</dbReference>
<feature type="compositionally biased region" description="Polar residues" evidence="4">
    <location>
        <begin position="468"/>
        <end position="483"/>
    </location>
</feature>
<proteinExistence type="predicted"/>
<protein>
    <recommendedName>
        <fullName evidence="5">PAS domain-containing protein</fullName>
    </recommendedName>
</protein>
<dbReference type="AlphaFoldDB" id="A0AAE8SRX0"/>
<dbReference type="NCBIfam" id="TIGR00229">
    <property type="entry name" value="sensory_box"/>
    <property type="match status" value="1"/>
</dbReference>
<gene>
    <name evidence="6" type="ORF">DNG_01522</name>
</gene>
<evidence type="ECO:0000256" key="2">
    <source>
        <dbReference type="ARBA" id="ARBA00022643"/>
    </source>
</evidence>
<dbReference type="InterPro" id="IPR044926">
    <property type="entry name" value="RGS_subdomain_2"/>
</dbReference>
<dbReference type="Gene3D" id="3.30.450.20">
    <property type="entry name" value="PAS domain"/>
    <property type="match status" value="1"/>
</dbReference>
<feature type="compositionally biased region" description="Basic and acidic residues" evidence="4">
    <location>
        <begin position="427"/>
        <end position="442"/>
    </location>
</feature>
<evidence type="ECO:0000313" key="7">
    <source>
        <dbReference type="Proteomes" id="UP001187682"/>
    </source>
</evidence>
<evidence type="ECO:0000256" key="1">
    <source>
        <dbReference type="ARBA" id="ARBA00022630"/>
    </source>
</evidence>
<dbReference type="InterPro" id="IPR035965">
    <property type="entry name" value="PAS-like_dom_sf"/>
</dbReference>
<evidence type="ECO:0000259" key="5">
    <source>
        <dbReference type="Pfam" id="PF13426"/>
    </source>
</evidence>
<feature type="region of interest" description="Disordered" evidence="4">
    <location>
        <begin position="1"/>
        <end position="117"/>
    </location>
</feature>
<evidence type="ECO:0000313" key="6">
    <source>
        <dbReference type="EMBL" id="SPN98477.1"/>
    </source>
</evidence>
<keyword evidence="3" id="KW-0157">Chromophore</keyword>